<name>A0A1S3IPG9_LINAN</name>
<keyword evidence="2" id="KW-1185">Reference proteome</keyword>
<dbReference type="PANTHER" id="PTHR35818">
    <property type="entry name" value="C1ORF189"/>
    <property type="match status" value="1"/>
</dbReference>
<sequence>MSEATSYRFEVNTENKSLQKALQRQQERIKNDELMAAREKTVKLESEVNQRADWDEGLEAASERKRIKHSIESMQGELLLAHKATISVRREALKQQLKKDYEQYQHELNMMGKTFYVQRI</sequence>
<organism evidence="2 3">
    <name type="scientific">Lingula anatina</name>
    <name type="common">Brachiopod</name>
    <name type="synonym">Lingula unguis</name>
    <dbReference type="NCBI Taxonomy" id="7574"/>
    <lineage>
        <taxon>Eukaryota</taxon>
        <taxon>Metazoa</taxon>
        <taxon>Spiralia</taxon>
        <taxon>Lophotrochozoa</taxon>
        <taxon>Brachiopoda</taxon>
        <taxon>Linguliformea</taxon>
        <taxon>Lingulata</taxon>
        <taxon>Lingulida</taxon>
        <taxon>Linguloidea</taxon>
        <taxon>Lingulidae</taxon>
        <taxon>Lingula</taxon>
    </lineage>
</organism>
<dbReference type="PANTHER" id="PTHR35818:SF1">
    <property type="entry name" value="CILIA- AND FLAGELLA-ASSOCIATED PROTEIN 141"/>
    <property type="match status" value="1"/>
</dbReference>
<proteinExistence type="predicted"/>
<dbReference type="OrthoDB" id="2122938at2759"/>
<evidence type="ECO:0000313" key="2">
    <source>
        <dbReference type="Proteomes" id="UP000085678"/>
    </source>
</evidence>
<dbReference type="OMA" id="SEWSEGL"/>
<dbReference type="KEGG" id="lak:106174381"/>
<dbReference type="InParanoid" id="A0A1S3IPG9"/>
<protein>
    <submittedName>
        <fullName evidence="3">Uncharacterized protein C1orf189 homolog</fullName>
    </submittedName>
</protein>
<dbReference type="AlphaFoldDB" id="A0A1S3IPG9"/>
<evidence type="ECO:0000256" key="1">
    <source>
        <dbReference type="SAM" id="Coils"/>
    </source>
</evidence>
<dbReference type="Pfam" id="PF15104">
    <property type="entry name" value="CFAP141"/>
    <property type="match status" value="1"/>
</dbReference>
<dbReference type="Proteomes" id="UP000085678">
    <property type="component" value="Unplaced"/>
</dbReference>
<accession>A0A1S3IPG9</accession>
<evidence type="ECO:0000313" key="3">
    <source>
        <dbReference type="RefSeq" id="XP_013411377.1"/>
    </source>
</evidence>
<dbReference type="InterPro" id="IPR029375">
    <property type="entry name" value="CFAP141"/>
</dbReference>
<dbReference type="RefSeq" id="XP_013411377.1">
    <property type="nucleotide sequence ID" value="XM_013555923.2"/>
</dbReference>
<keyword evidence="1" id="KW-0175">Coiled coil</keyword>
<gene>
    <name evidence="3" type="primary">LOC106174381</name>
</gene>
<dbReference type="GeneID" id="106174381"/>
<feature type="coiled-coil region" evidence="1">
    <location>
        <begin position="8"/>
        <end position="35"/>
    </location>
</feature>
<reference evidence="3" key="1">
    <citation type="submission" date="2025-08" db="UniProtKB">
        <authorList>
            <consortium name="RefSeq"/>
        </authorList>
    </citation>
    <scope>IDENTIFICATION</scope>
    <source>
        <tissue evidence="3">Gonads</tissue>
    </source>
</reference>